<evidence type="ECO:0000313" key="1">
    <source>
        <dbReference type="EMBL" id="KAK5635018.1"/>
    </source>
</evidence>
<sequence length="79" mass="9465">MRSLSLSFPRAYCFVRARRLNVIIQPHLRFAYELLKWEELLQTTRQPDNPASEFERGGRELEWGEIAREIALMNRPYAR</sequence>
<dbReference type="GO" id="GO:0033260">
    <property type="term" value="P:nuclear DNA replication"/>
    <property type="evidence" value="ECO:0007669"/>
    <property type="project" value="TreeGrafter"/>
</dbReference>
<proteinExistence type="predicted"/>
<keyword evidence="2" id="KW-1185">Reference proteome</keyword>
<dbReference type="PANTHER" id="PTHR47550:SF1">
    <property type="entry name" value="DUAL SPECIFICITY PROTEIN PHOSPHATASE PPS1"/>
    <property type="match status" value="1"/>
</dbReference>
<dbReference type="EMBL" id="JAWHQM010000047">
    <property type="protein sequence ID" value="KAK5635018.1"/>
    <property type="molecule type" value="Genomic_DNA"/>
</dbReference>
<evidence type="ECO:0000313" key="2">
    <source>
        <dbReference type="Proteomes" id="UP001305414"/>
    </source>
</evidence>
<dbReference type="AlphaFoldDB" id="A0AAN7ZD94"/>
<accession>A0AAN7ZD94</accession>
<dbReference type="Proteomes" id="UP001305414">
    <property type="component" value="Unassembled WGS sequence"/>
</dbReference>
<protein>
    <submittedName>
        <fullName evidence="1">Uncharacterized protein</fullName>
    </submittedName>
</protein>
<organism evidence="1 2">
    <name type="scientific">Xylaria bambusicola</name>
    <dbReference type="NCBI Taxonomy" id="326684"/>
    <lineage>
        <taxon>Eukaryota</taxon>
        <taxon>Fungi</taxon>
        <taxon>Dikarya</taxon>
        <taxon>Ascomycota</taxon>
        <taxon>Pezizomycotina</taxon>
        <taxon>Sordariomycetes</taxon>
        <taxon>Xylariomycetidae</taxon>
        <taxon>Xylariales</taxon>
        <taxon>Xylariaceae</taxon>
        <taxon>Xylaria</taxon>
    </lineage>
</organism>
<reference evidence="1 2" key="1">
    <citation type="submission" date="2023-10" db="EMBL/GenBank/DDBJ databases">
        <title>Draft genome sequence of Xylaria bambusicola isolate GMP-LS, the root and basal stem rot pathogen of sugarcane in Indonesia.</title>
        <authorList>
            <person name="Selvaraj P."/>
            <person name="Muralishankar V."/>
            <person name="Muruganantham S."/>
            <person name="Sp S."/>
            <person name="Haryani S."/>
            <person name="Lau K.J.X."/>
            <person name="Naqvi N.I."/>
        </authorList>
    </citation>
    <scope>NUCLEOTIDE SEQUENCE [LARGE SCALE GENOMIC DNA]</scope>
    <source>
        <strain evidence="1">GMP-LS</strain>
    </source>
</reference>
<dbReference type="Gene3D" id="3.90.190.10">
    <property type="entry name" value="Protein tyrosine phosphatase superfamily"/>
    <property type="match status" value="1"/>
</dbReference>
<comment type="caution">
    <text evidence="1">The sequence shown here is derived from an EMBL/GenBank/DDBJ whole genome shotgun (WGS) entry which is preliminary data.</text>
</comment>
<gene>
    <name evidence="1" type="ORF">RRF57_010730</name>
</gene>
<dbReference type="GO" id="GO:0008138">
    <property type="term" value="F:protein tyrosine/serine/threonine phosphatase activity"/>
    <property type="evidence" value="ECO:0007669"/>
    <property type="project" value="TreeGrafter"/>
</dbReference>
<dbReference type="GO" id="GO:0005634">
    <property type="term" value="C:nucleus"/>
    <property type="evidence" value="ECO:0007669"/>
    <property type="project" value="GOC"/>
</dbReference>
<dbReference type="PANTHER" id="PTHR47550">
    <property type="entry name" value="DUAL SPECIFICITY PROTEIN PHOSPHATASE PPS1"/>
    <property type="match status" value="1"/>
</dbReference>
<dbReference type="InterPro" id="IPR053239">
    <property type="entry name" value="Dual_spec_PTase"/>
</dbReference>
<name>A0AAN7ZD94_9PEZI</name>
<dbReference type="InterPro" id="IPR029021">
    <property type="entry name" value="Prot-tyrosine_phosphatase-like"/>
</dbReference>